<dbReference type="PANTHER" id="PTHR30055:SF187">
    <property type="entry name" value="TRANSCRIPTIONAL REGULATORY PROTEIN"/>
    <property type="match status" value="1"/>
</dbReference>
<protein>
    <submittedName>
        <fullName evidence="4">TetR family transcriptional regulator</fullName>
    </submittedName>
</protein>
<dbReference type="InterPro" id="IPR009057">
    <property type="entry name" value="Homeodomain-like_sf"/>
</dbReference>
<dbReference type="EMBL" id="MNPV01000001">
    <property type="protein sequence ID" value="ONH48713.1"/>
    <property type="molecule type" value="Genomic_DNA"/>
</dbReference>
<dbReference type="InterPro" id="IPR036271">
    <property type="entry name" value="Tet_transcr_reg_TetR-rel_C_sf"/>
</dbReference>
<dbReference type="RefSeq" id="WP_071492846.1">
    <property type="nucleotide sequence ID" value="NZ_LT629702.1"/>
</dbReference>
<dbReference type="Pfam" id="PF00440">
    <property type="entry name" value="TetR_N"/>
    <property type="match status" value="1"/>
</dbReference>
<dbReference type="GeneID" id="57374898"/>
<comment type="caution">
    <text evidence="4">The sequence shown here is derived from an EMBL/GenBank/DDBJ whole genome shotgun (WGS) entry which is preliminary data.</text>
</comment>
<reference evidence="4 5" key="1">
    <citation type="submission" date="2016-10" db="EMBL/GenBank/DDBJ databases">
        <title>Pseudomonas lactis sp. nov. and Pseudomonas paralactis sp. nov., isolated from bovine raw milk.</title>
        <authorList>
            <person name="Von Neubeck M."/>
            <person name="Huptas C."/>
            <person name="Glueck C."/>
            <person name="Krewinkel M."/>
            <person name="Stoeckel M."/>
            <person name="Stressler T."/>
            <person name="Fischer L."/>
            <person name="Hinrichs J."/>
            <person name="Scherer S."/>
            <person name="Wenning M."/>
        </authorList>
    </citation>
    <scope>NUCLEOTIDE SEQUENCE [LARGE SCALE GENOMIC DNA]</scope>
    <source>
        <strain evidence="4 5">DSM 18862</strain>
    </source>
</reference>
<dbReference type="GO" id="GO:0000976">
    <property type="term" value="F:transcription cis-regulatory region binding"/>
    <property type="evidence" value="ECO:0007669"/>
    <property type="project" value="TreeGrafter"/>
</dbReference>
<dbReference type="PRINTS" id="PR00455">
    <property type="entry name" value="HTHTETR"/>
</dbReference>
<evidence type="ECO:0000256" key="1">
    <source>
        <dbReference type="ARBA" id="ARBA00023125"/>
    </source>
</evidence>
<evidence type="ECO:0000259" key="3">
    <source>
        <dbReference type="PROSITE" id="PS50977"/>
    </source>
</evidence>
<dbReference type="SUPFAM" id="SSF46689">
    <property type="entry name" value="Homeodomain-like"/>
    <property type="match status" value="1"/>
</dbReference>
<organism evidence="4 5">
    <name type="scientific">Pseudomonas azotoformans</name>
    <dbReference type="NCBI Taxonomy" id="47878"/>
    <lineage>
        <taxon>Bacteria</taxon>
        <taxon>Pseudomonadati</taxon>
        <taxon>Pseudomonadota</taxon>
        <taxon>Gammaproteobacteria</taxon>
        <taxon>Pseudomonadales</taxon>
        <taxon>Pseudomonadaceae</taxon>
        <taxon>Pseudomonas</taxon>
    </lineage>
</organism>
<proteinExistence type="predicted"/>
<dbReference type="Gene3D" id="1.10.357.10">
    <property type="entry name" value="Tetracycline Repressor, domain 2"/>
    <property type="match status" value="1"/>
</dbReference>
<dbReference type="AlphaFoldDB" id="A0A1V2JTE9"/>
<evidence type="ECO:0000313" key="5">
    <source>
        <dbReference type="Proteomes" id="UP000188559"/>
    </source>
</evidence>
<dbReference type="OrthoDB" id="5816932at2"/>
<name>A0A1V2JTE9_PSEAZ</name>
<sequence>MHAPDLIERTFPGRRSDLKRSILREALACFNEVGIEATNIETIRARCDTSVGAIYHHFGSKEGIVAALFFAALEDQAALREHYLTQAQTAQAGVEALVRSYVEWVDAQPDWARFVFQSRFAVANGPFKDELLTRNKQRNRQLTEWMSEEGRAQAFSHIPAELLLSLIIGAAENYARAWLSGRFKNSPNDYAQLLAQAAWASISQTPPQ</sequence>
<accession>A0A1V2JTE9</accession>
<evidence type="ECO:0000313" key="4">
    <source>
        <dbReference type="EMBL" id="ONH48713.1"/>
    </source>
</evidence>
<feature type="DNA-binding region" description="H-T-H motif" evidence="2">
    <location>
        <begin position="39"/>
        <end position="58"/>
    </location>
</feature>
<dbReference type="SUPFAM" id="SSF48498">
    <property type="entry name" value="Tetracyclin repressor-like, C-terminal domain"/>
    <property type="match status" value="1"/>
</dbReference>
<dbReference type="Proteomes" id="UP000188559">
    <property type="component" value="Unassembled WGS sequence"/>
</dbReference>
<keyword evidence="1 2" id="KW-0238">DNA-binding</keyword>
<dbReference type="InterPro" id="IPR001647">
    <property type="entry name" value="HTH_TetR"/>
</dbReference>
<evidence type="ECO:0000256" key="2">
    <source>
        <dbReference type="PROSITE-ProRule" id="PRU00335"/>
    </source>
</evidence>
<keyword evidence="5" id="KW-1185">Reference proteome</keyword>
<dbReference type="PROSITE" id="PS50977">
    <property type="entry name" value="HTH_TETR_2"/>
    <property type="match status" value="1"/>
</dbReference>
<feature type="domain" description="HTH tetR-type" evidence="3">
    <location>
        <begin position="16"/>
        <end position="76"/>
    </location>
</feature>
<dbReference type="PANTHER" id="PTHR30055">
    <property type="entry name" value="HTH-TYPE TRANSCRIPTIONAL REGULATOR RUTR"/>
    <property type="match status" value="1"/>
</dbReference>
<dbReference type="InterPro" id="IPR050109">
    <property type="entry name" value="HTH-type_TetR-like_transc_reg"/>
</dbReference>
<dbReference type="GO" id="GO:0003700">
    <property type="term" value="F:DNA-binding transcription factor activity"/>
    <property type="evidence" value="ECO:0007669"/>
    <property type="project" value="TreeGrafter"/>
</dbReference>
<gene>
    <name evidence="4" type="ORF">BLL37_04920</name>
</gene>